<dbReference type="EMBL" id="GBRH01228899">
    <property type="protein sequence ID" value="JAD68996.1"/>
    <property type="molecule type" value="Transcribed_RNA"/>
</dbReference>
<protein>
    <submittedName>
        <fullName evidence="1">Uncharacterized protein</fullName>
    </submittedName>
</protein>
<sequence>MGASYMLIGDTFVHLELPRCCHHPAQLRQRPCRLAANANHYSSTPPALSLAIRWSSTACDRCPRHHRLLPRLSF</sequence>
<accession>A0A0A9C0B0</accession>
<organism evidence="1">
    <name type="scientific">Arundo donax</name>
    <name type="common">Giant reed</name>
    <name type="synonym">Donax arundinaceus</name>
    <dbReference type="NCBI Taxonomy" id="35708"/>
    <lineage>
        <taxon>Eukaryota</taxon>
        <taxon>Viridiplantae</taxon>
        <taxon>Streptophyta</taxon>
        <taxon>Embryophyta</taxon>
        <taxon>Tracheophyta</taxon>
        <taxon>Spermatophyta</taxon>
        <taxon>Magnoliopsida</taxon>
        <taxon>Liliopsida</taxon>
        <taxon>Poales</taxon>
        <taxon>Poaceae</taxon>
        <taxon>PACMAD clade</taxon>
        <taxon>Arundinoideae</taxon>
        <taxon>Arundineae</taxon>
        <taxon>Arundo</taxon>
    </lineage>
</organism>
<proteinExistence type="predicted"/>
<reference evidence="1" key="1">
    <citation type="submission" date="2014-09" db="EMBL/GenBank/DDBJ databases">
        <authorList>
            <person name="Magalhaes I.L.F."/>
            <person name="Oliveira U."/>
            <person name="Santos F.R."/>
            <person name="Vidigal T.H.D.A."/>
            <person name="Brescovit A.D."/>
            <person name="Santos A.J."/>
        </authorList>
    </citation>
    <scope>NUCLEOTIDE SEQUENCE</scope>
    <source>
        <tissue evidence="1">Shoot tissue taken approximately 20 cm above the soil surface</tissue>
    </source>
</reference>
<name>A0A0A9C0B0_ARUDO</name>
<dbReference type="AlphaFoldDB" id="A0A0A9C0B0"/>
<reference evidence="1" key="2">
    <citation type="journal article" date="2015" name="Data Brief">
        <title>Shoot transcriptome of the giant reed, Arundo donax.</title>
        <authorList>
            <person name="Barrero R.A."/>
            <person name="Guerrero F.D."/>
            <person name="Moolhuijzen P."/>
            <person name="Goolsby J.A."/>
            <person name="Tidwell J."/>
            <person name="Bellgard S.E."/>
            <person name="Bellgard M.I."/>
        </authorList>
    </citation>
    <scope>NUCLEOTIDE SEQUENCE</scope>
    <source>
        <tissue evidence="1">Shoot tissue taken approximately 20 cm above the soil surface</tissue>
    </source>
</reference>
<evidence type="ECO:0000313" key="1">
    <source>
        <dbReference type="EMBL" id="JAD68996.1"/>
    </source>
</evidence>